<protein>
    <submittedName>
        <fullName evidence="3">Uncharacterized conserved protein, implicated in type VI secretion and phage assembly</fullName>
    </submittedName>
</protein>
<dbReference type="SUPFAM" id="SSF69349">
    <property type="entry name" value="Phage fibre proteins"/>
    <property type="match status" value="1"/>
</dbReference>
<dbReference type="SUPFAM" id="SSF69279">
    <property type="entry name" value="Phage tail proteins"/>
    <property type="match status" value="1"/>
</dbReference>
<feature type="coiled-coil region" evidence="1">
    <location>
        <begin position="10"/>
        <end position="41"/>
    </location>
</feature>
<dbReference type="Pfam" id="PF05954">
    <property type="entry name" value="Phage_GPD"/>
    <property type="match status" value="1"/>
</dbReference>
<gene>
    <name evidence="3" type="ORF">SAMN05421786_10916</name>
</gene>
<organism evidence="3 4">
    <name type="scientific">Chryseobacterium ureilyticum</name>
    <dbReference type="NCBI Taxonomy" id="373668"/>
    <lineage>
        <taxon>Bacteria</taxon>
        <taxon>Pseudomonadati</taxon>
        <taxon>Bacteroidota</taxon>
        <taxon>Flavobacteriia</taxon>
        <taxon>Flavobacteriales</taxon>
        <taxon>Weeksellaceae</taxon>
        <taxon>Chryseobacterium group</taxon>
        <taxon>Chryseobacterium</taxon>
    </lineage>
</organism>
<dbReference type="Gene3D" id="2.30.110.50">
    <property type="match status" value="1"/>
</dbReference>
<proteinExistence type="predicted"/>
<dbReference type="RefSeq" id="WP_076553515.1">
    <property type="nucleotide sequence ID" value="NZ_FTOL01000009.1"/>
</dbReference>
<evidence type="ECO:0000313" key="3">
    <source>
        <dbReference type="EMBL" id="SIT20868.1"/>
    </source>
</evidence>
<evidence type="ECO:0000313" key="4">
    <source>
        <dbReference type="Proteomes" id="UP000186744"/>
    </source>
</evidence>
<dbReference type="Proteomes" id="UP000186744">
    <property type="component" value="Unassembled WGS sequence"/>
</dbReference>
<evidence type="ECO:0000256" key="1">
    <source>
        <dbReference type="SAM" id="Coils"/>
    </source>
</evidence>
<keyword evidence="1" id="KW-0175">Coiled coil</keyword>
<dbReference type="SUPFAM" id="SSF69255">
    <property type="entry name" value="gp5 N-terminal domain-like"/>
    <property type="match status" value="1"/>
</dbReference>
<dbReference type="Gene3D" id="3.55.50.10">
    <property type="entry name" value="Baseplate protein-like domains"/>
    <property type="match status" value="1"/>
</dbReference>
<name>A0A1N7QDF5_9FLAO</name>
<dbReference type="InterPro" id="IPR037026">
    <property type="entry name" value="Vgr_OB-fold_dom_sf"/>
</dbReference>
<dbReference type="AlphaFoldDB" id="A0A1N7QDF5"/>
<feature type="domain" description="Gp5/Type VI secretion system Vgr protein OB-fold" evidence="2">
    <location>
        <begin position="476"/>
        <end position="554"/>
    </location>
</feature>
<dbReference type="STRING" id="373668.SAMN05421786_10916"/>
<accession>A0A1N7QDF5</accession>
<dbReference type="EMBL" id="FTOL01000009">
    <property type="protein sequence ID" value="SIT20868.1"/>
    <property type="molecule type" value="Genomic_DNA"/>
</dbReference>
<dbReference type="InterPro" id="IPR006531">
    <property type="entry name" value="Gp5/Vgr_OB"/>
</dbReference>
<keyword evidence="4" id="KW-1185">Reference proteome</keyword>
<evidence type="ECO:0000259" key="2">
    <source>
        <dbReference type="Pfam" id="PF04717"/>
    </source>
</evidence>
<sequence>MFQDDKTIKVDSLKTDMKGSKEQLKNVKENVARKAEEKLSKTGSKMKKTVETGQQGMNTIQGANMFMNQTFVPNNSYIVENKVWAGQPTSKIHNAEAIPQSIIAGINRVVKLDVVIEGQIIKHFKHFKLVQSAAKHHEFSLTLAHDTLGSVENHNLQKAQSFLGKRITVVFKYKDIIQGAERNFVGVVTEVGFSQEKGSLGNIVLKGCSPTILLDAAPHIQSFGGSQPISLNSIAYHVISEGLEHNKFDFRVDAQHGNVSYSSQYEETHYNYLARMAEAYGEQFYYDGEVLHFGKLPPQEKPVKLTYGSSVSDIAIKMKAQHVNPSFYGYNSSKNEKMIGGSSKINHTSDIARRAYEISEKTFTTPSLRVAPIKASSFMDIDASQKGTAGSKASEVFITSGTTTVPFLYPGCIADIEMRKTDTSDTAYFTKLMIVEVVHEVDARGYYEGHFEAIAADTGFIPRPEFETPRAEAQFAKVISNTDPQNQGRVQVQFDWQSGQDITEFIRVMSPDAGSSDKVSKNRGFMSIPEVGDQVIINFVHQHPDRPFVMGGMFHGGVGGGGGTGNNIMSFSGRSGAELMYDNGAGSMNLKDQGGAHMFFDGSGNVVHNANNDSTKTVGNDKTDKIGNNKKIEVGCDHIADVGNTHKVAVGGKNSVFTMDNKGVINLTGLDTITLKVGSSKIEITKTKITVTSDEVEIKGSGTSKAIFKGSTTISGSTIIEN</sequence>
<dbReference type="OrthoDB" id="727155at2"/>
<reference evidence="4" key="1">
    <citation type="submission" date="2017-01" db="EMBL/GenBank/DDBJ databases">
        <authorList>
            <person name="Varghese N."/>
            <person name="Submissions S."/>
        </authorList>
    </citation>
    <scope>NUCLEOTIDE SEQUENCE [LARGE SCALE GENOMIC DNA]</scope>
    <source>
        <strain evidence="4">DSM 18017</strain>
    </source>
</reference>
<dbReference type="Pfam" id="PF04717">
    <property type="entry name" value="Phage_base_V"/>
    <property type="match status" value="1"/>
</dbReference>
<dbReference type="Gene3D" id="2.40.50.230">
    <property type="entry name" value="Gp5 N-terminal domain"/>
    <property type="match status" value="1"/>
</dbReference>